<dbReference type="Pfam" id="PF13280">
    <property type="entry name" value="WYL"/>
    <property type="match status" value="1"/>
</dbReference>
<proteinExistence type="predicted"/>
<name>A0A1T5AP36_9FIRM</name>
<dbReference type="OrthoDB" id="9815009at2"/>
<dbReference type="PROSITE" id="PS52050">
    <property type="entry name" value="WYL"/>
    <property type="match status" value="1"/>
</dbReference>
<reference evidence="5" key="1">
    <citation type="submission" date="2017-02" db="EMBL/GenBank/DDBJ databases">
        <authorList>
            <person name="Varghese N."/>
            <person name="Submissions S."/>
        </authorList>
    </citation>
    <scope>NUCLEOTIDE SEQUENCE [LARGE SCALE GENOMIC DNA]</scope>
    <source>
        <strain evidence="5">ATCC 35199</strain>
    </source>
</reference>
<dbReference type="AlphaFoldDB" id="A0A1T5AP36"/>
<dbReference type="InterPro" id="IPR057727">
    <property type="entry name" value="WCX_dom"/>
</dbReference>
<evidence type="ECO:0000313" key="5">
    <source>
        <dbReference type="Proteomes" id="UP000243406"/>
    </source>
</evidence>
<feature type="domain" description="Helix-turn-helix type 11" evidence="1">
    <location>
        <begin position="10"/>
        <end position="59"/>
    </location>
</feature>
<feature type="domain" description="WCX" evidence="3">
    <location>
        <begin position="235"/>
        <end position="310"/>
    </location>
</feature>
<keyword evidence="4" id="KW-0238">DNA-binding</keyword>
<gene>
    <name evidence="4" type="ORF">SAMN02745120_1065</name>
</gene>
<evidence type="ECO:0000259" key="3">
    <source>
        <dbReference type="Pfam" id="PF25583"/>
    </source>
</evidence>
<evidence type="ECO:0000259" key="2">
    <source>
        <dbReference type="Pfam" id="PF13280"/>
    </source>
</evidence>
<keyword evidence="5" id="KW-1185">Reference proteome</keyword>
<dbReference type="GO" id="GO:0003677">
    <property type="term" value="F:DNA binding"/>
    <property type="evidence" value="ECO:0007669"/>
    <property type="project" value="UniProtKB-KW"/>
</dbReference>
<dbReference type="InterPro" id="IPR036390">
    <property type="entry name" value="WH_DNA-bd_sf"/>
</dbReference>
<accession>A0A1T5AP36</accession>
<dbReference type="InterPro" id="IPR051534">
    <property type="entry name" value="CBASS_pafABC_assoc_protein"/>
</dbReference>
<dbReference type="PANTHER" id="PTHR34580:SF1">
    <property type="entry name" value="PROTEIN PAFC"/>
    <property type="match status" value="1"/>
</dbReference>
<dbReference type="InterPro" id="IPR026881">
    <property type="entry name" value="WYL_dom"/>
</dbReference>
<dbReference type="Pfam" id="PF25583">
    <property type="entry name" value="WCX"/>
    <property type="match status" value="1"/>
</dbReference>
<feature type="domain" description="WYL" evidence="2">
    <location>
        <begin position="136"/>
        <end position="202"/>
    </location>
</feature>
<evidence type="ECO:0000259" key="1">
    <source>
        <dbReference type="Pfam" id="PF08279"/>
    </source>
</evidence>
<dbReference type="RefSeq" id="WP_079588994.1">
    <property type="nucleotide sequence ID" value="NZ_FUYN01000002.1"/>
</dbReference>
<protein>
    <submittedName>
        <fullName evidence="4">Predicted DNA-binding transcriptional regulator YafY, contains an HTH and WYL domains</fullName>
    </submittedName>
</protein>
<dbReference type="Pfam" id="PF08279">
    <property type="entry name" value="HTH_11"/>
    <property type="match status" value="1"/>
</dbReference>
<dbReference type="Proteomes" id="UP000243406">
    <property type="component" value="Unassembled WGS sequence"/>
</dbReference>
<dbReference type="SUPFAM" id="SSF46785">
    <property type="entry name" value="Winged helix' DNA-binding domain"/>
    <property type="match status" value="1"/>
</dbReference>
<evidence type="ECO:0000313" key="4">
    <source>
        <dbReference type="EMBL" id="SKB36635.1"/>
    </source>
</evidence>
<dbReference type="EMBL" id="FUYN01000002">
    <property type="protein sequence ID" value="SKB36635.1"/>
    <property type="molecule type" value="Genomic_DNA"/>
</dbReference>
<dbReference type="PANTHER" id="PTHR34580">
    <property type="match status" value="1"/>
</dbReference>
<dbReference type="InterPro" id="IPR013196">
    <property type="entry name" value="HTH_11"/>
</dbReference>
<organism evidence="4 5">
    <name type="scientific">Acetoanaerobium noterae</name>
    <dbReference type="NCBI Taxonomy" id="745369"/>
    <lineage>
        <taxon>Bacteria</taxon>
        <taxon>Bacillati</taxon>
        <taxon>Bacillota</taxon>
        <taxon>Clostridia</taxon>
        <taxon>Peptostreptococcales</taxon>
        <taxon>Filifactoraceae</taxon>
        <taxon>Acetoanaerobium</taxon>
    </lineage>
</organism>
<sequence length="314" mass="36540">MSRIANALNIYFYLSVKGKATICQLADYLEVSERMVKKYKDDLEQAGVYIGAIRGRNGYYFIEQTKTFDNIGLSESDIIALKMARETITSGNFHYSRGFEQLAYKLLEINKSKEIVYFNKMMVESDEVINREKDIWKVVNEAIIDKHKLKIKYKSLKKAGISLSERTVHPYGVFDYKGASYVYGYCEKAKGIRFFKLSRVDSYNKTEDSFEPDNKFDFQNLMNTSFGIYNDEAKKVVLKIYYPMSEIVKEKEITKNQEIIEIDEKTILFTATMKGYEEYRTWILGMGACAEVIEPLELKADILNQIQSMMNLYK</sequence>